<keyword evidence="7" id="KW-1133">Transmembrane helix</keyword>
<feature type="transmembrane region" description="Helical" evidence="7">
    <location>
        <begin position="90"/>
        <end position="111"/>
    </location>
</feature>
<sequence length="314" mass="32705">MIAALALLVGAFAAGVVVPAVLRRADTARLDPVVLLVGWLLSIVGVLAAAAAGVALFLIPNHSPATNMLALLHKCWMSVAHGATPRIEEIIGLLAAVVFLAVVSRFPVIAIRTARRRKRIAQDHLAVLSLAARRDDGMLWLEHDRPLAFSLAGRPGVVVATEGLTRHLSPGEVRAVLAHEHAHLRGRHHLLITCVDALAAALPVVPLFRQAPAAVRVLVEMAADVAAIRACGHADVHAALVGVSADGAPSGALAMARDAVDVRLARLRSGTRPAGRVRQTLSCGLTAAAAVALPIWVGVWILVGVALVSCPVFG</sequence>
<keyword evidence="10" id="KW-1185">Reference proteome</keyword>
<evidence type="ECO:0000313" key="9">
    <source>
        <dbReference type="EMBL" id="MBP2325014.1"/>
    </source>
</evidence>
<keyword evidence="7" id="KW-0472">Membrane</keyword>
<dbReference type="Gene3D" id="3.30.2010.10">
    <property type="entry name" value="Metalloproteases ('zincins'), catalytic domain"/>
    <property type="match status" value="1"/>
</dbReference>
<reference evidence="9 10" key="1">
    <citation type="submission" date="2021-03" db="EMBL/GenBank/DDBJ databases">
        <title>Sequencing the genomes of 1000 actinobacteria strains.</title>
        <authorList>
            <person name="Klenk H.-P."/>
        </authorList>
    </citation>
    <scope>NUCLEOTIDE SEQUENCE [LARGE SCALE GENOMIC DNA]</scope>
    <source>
        <strain evidence="9 10">DSM 46670</strain>
    </source>
</reference>
<dbReference type="InterPro" id="IPR052173">
    <property type="entry name" value="Beta-lactam_resp_regulator"/>
</dbReference>
<feature type="transmembrane region" description="Helical" evidence="7">
    <location>
        <begin position="35"/>
        <end position="59"/>
    </location>
</feature>
<dbReference type="Pfam" id="PF01435">
    <property type="entry name" value="Peptidase_M48"/>
    <property type="match status" value="1"/>
</dbReference>
<evidence type="ECO:0000256" key="3">
    <source>
        <dbReference type="ARBA" id="ARBA00022801"/>
    </source>
</evidence>
<evidence type="ECO:0000256" key="7">
    <source>
        <dbReference type="SAM" id="Phobius"/>
    </source>
</evidence>
<accession>A0ABS4TLY5</accession>
<comment type="similarity">
    <text evidence="6">Belongs to the peptidase M48 family.</text>
</comment>
<organism evidence="9 10">
    <name type="scientific">Kibdelosporangium banguiense</name>
    <dbReference type="NCBI Taxonomy" id="1365924"/>
    <lineage>
        <taxon>Bacteria</taxon>
        <taxon>Bacillati</taxon>
        <taxon>Actinomycetota</taxon>
        <taxon>Actinomycetes</taxon>
        <taxon>Pseudonocardiales</taxon>
        <taxon>Pseudonocardiaceae</taxon>
        <taxon>Kibdelosporangium</taxon>
    </lineage>
</organism>
<comment type="cofactor">
    <cofactor evidence="6">
        <name>Zn(2+)</name>
        <dbReference type="ChEBI" id="CHEBI:29105"/>
    </cofactor>
    <text evidence="6">Binds 1 zinc ion per subunit.</text>
</comment>
<keyword evidence="3 6" id="KW-0378">Hydrolase</keyword>
<feature type="transmembrane region" description="Helical" evidence="7">
    <location>
        <begin position="285"/>
        <end position="308"/>
    </location>
</feature>
<evidence type="ECO:0000256" key="1">
    <source>
        <dbReference type="ARBA" id="ARBA00022670"/>
    </source>
</evidence>
<evidence type="ECO:0000256" key="5">
    <source>
        <dbReference type="ARBA" id="ARBA00023049"/>
    </source>
</evidence>
<keyword evidence="1 6" id="KW-0645">Protease</keyword>
<dbReference type="EMBL" id="JAGINW010000001">
    <property type="protein sequence ID" value="MBP2325014.1"/>
    <property type="molecule type" value="Genomic_DNA"/>
</dbReference>
<keyword evidence="4 6" id="KW-0862">Zinc</keyword>
<dbReference type="CDD" id="cd07326">
    <property type="entry name" value="M56_BlaR1_MecR1_like"/>
    <property type="match status" value="1"/>
</dbReference>
<feature type="domain" description="Peptidase M48" evidence="8">
    <location>
        <begin position="118"/>
        <end position="200"/>
    </location>
</feature>
<evidence type="ECO:0000256" key="6">
    <source>
        <dbReference type="RuleBase" id="RU003983"/>
    </source>
</evidence>
<dbReference type="Proteomes" id="UP001519332">
    <property type="component" value="Unassembled WGS sequence"/>
</dbReference>
<evidence type="ECO:0000256" key="4">
    <source>
        <dbReference type="ARBA" id="ARBA00022833"/>
    </source>
</evidence>
<dbReference type="GO" id="GO:0006508">
    <property type="term" value="P:proteolysis"/>
    <property type="evidence" value="ECO:0007669"/>
    <property type="project" value="UniProtKB-KW"/>
</dbReference>
<dbReference type="PANTHER" id="PTHR34978:SF3">
    <property type="entry name" value="SLR0241 PROTEIN"/>
    <property type="match status" value="1"/>
</dbReference>
<evidence type="ECO:0000259" key="8">
    <source>
        <dbReference type="Pfam" id="PF01435"/>
    </source>
</evidence>
<protein>
    <submittedName>
        <fullName evidence="9">Zn-dependent protease with chaperone function</fullName>
    </submittedName>
</protein>
<dbReference type="InterPro" id="IPR001915">
    <property type="entry name" value="Peptidase_M48"/>
</dbReference>
<keyword evidence="7" id="KW-0812">Transmembrane</keyword>
<gene>
    <name evidence="9" type="ORF">JOF56_005399</name>
</gene>
<evidence type="ECO:0000256" key="2">
    <source>
        <dbReference type="ARBA" id="ARBA00022723"/>
    </source>
</evidence>
<proteinExistence type="inferred from homology"/>
<evidence type="ECO:0000313" key="10">
    <source>
        <dbReference type="Proteomes" id="UP001519332"/>
    </source>
</evidence>
<name>A0ABS4TLY5_9PSEU</name>
<dbReference type="PANTHER" id="PTHR34978">
    <property type="entry name" value="POSSIBLE SENSOR-TRANSDUCER PROTEIN BLAR"/>
    <property type="match status" value="1"/>
</dbReference>
<comment type="caution">
    <text evidence="9">The sequence shown here is derived from an EMBL/GenBank/DDBJ whole genome shotgun (WGS) entry which is preliminary data.</text>
</comment>
<keyword evidence="5 6" id="KW-0482">Metalloprotease</keyword>
<keyword evidence="2" id="KW-0479">Metal-binding</keyword>
<dbReference type="RefSeq" id="WP_209642268.1">
    <property type="nucleotide sequence ID" value="NZ_JAGINW010000001.1"/>
</dbReference>
<dbReference type="GO" id="GO:0008233">
    <property type="term" value="F:peptidase activity"/>
    <property type="evidence" value="ECO:0007669"/>
    <property type="project" value="UniProtKB-KW"/>
</dbReference>